<name>A0A0S2QDR5_ECOLX</name>
<feature type="domain" description="Glycosyl transferase family 1" evidence="1">
    <location>
        <begin position="179"/>
        <end position="311"/>
    </location>
</feature>
<dbReference type="Gene3D" id="3.40.50.2000">
    <property type="entry name" value="Glycogen Phosphorylase B"/>
    <property type="match status" value="1"/>
</dbReference>
<accession>A0A0S2QDR5</accession>
<dbReference type="AlphaFoldDB" id="A0A0S2QDR5"/>
<reference evidence="2" key="1">
    <citation type="journal article" date="2016" name="PLoS ONE">
        <title>Comparison of O-Antigen Gene Clusters of All O-Serogroups of Escherichia coli and Proposal for Adopting a New Nomenclature for O-Typing.</title>
        <authorList>
            <person name="DebRoy C."/>
            <person name="Fratamico P.M."/>
            <person name="Yan X."/>
            <person name="Baranzoni G."/>
            <person name="Liu Y."/>
            <person name="Needleman D.S."/>
            <person name="Tebbs R."/>
            <person name="O'Connell C.D."/>
            <person name="Allred A."/>
            <person name="Swimley M."/>
            <person name="Mwangi M."/>
            <person name="Kapur V."/>
            <person name="Raygoza Garay J.A."/>
            <person name="Roberts E.L."/>
            <person name="Katani R."/>
        </authorList>
    </citation>
    <scope>NUCLEOTIDE SEQUENCE</scope>
    <source>
        <strain evidence="2">7026N</strain>
    </source>
</reference>
<dbReference type="CDD" id="cd03801">
    <property type="entry name" value="GT4_PimA-like"/>
    <property type="match status" value="1"/>
</dbReference>
<evidence type="ECO:0000313" key="2">
    <source>
        <dbReference type="EMBL" id="ALP13873.1"/>
    </source>
</evidence>
<dbReference type="InterPro" id="IPR001296">
    <property type="entry name" value="Glyco_trans_1"/>
</dbReference>
<dbReference type="EMBL" id="KT207929">
    <property type="protein sequence ID" value="ALP13873.1"/>
    <property type="molecule type" value="Genomic_DNA"/>
</dbReference>
<dbReference type="GO" id="GO:0016757">
    <property type="term" value="F:glycosyltransferase activity"/>
    <property type="evidence" value="ECO:0007669"/>
    <property type="project" value="InterPro"/>
</dbReference>
<sequence length="352" mass="41133">METLRIIVVHEYGALNHYTALKYFCDNNNYELKFHEFGITPQIKAIIKKNRLKNLRRFFSNLCFLLRRLISNKRNEIIILGVAPLDLRLALLLWIFRNNKVYIHNSWPEWQDGQFPKGNSCVAKKVWTYALKNNIAGFFAVSRKTYREFINYFCFDKYNSEVVYHSLKQGWLMDEAEIILKEKKRHILFMGRLVKEKGLVNILKIAKACPRYTFHIIGDGPDSYVLKNQKNIIIHGHLSELEKIKEIVDRCSFLLQPSISCKGWKEAFGLTVIEAMSRGIPVIATNQPGPLEIIDNKQGFIFTEETYLSCAIEVIDTLDYETWKKMSLASYNRAKDFTIDKLSEKWGNLLDE</sequence>
<dbReference type="Pfam" id="PF00534">
    <property type="entry name" value="Glycos_transf_1"/>
    <property type="match status" value="1"/>
</dbReference>
<keyword evidence="2" id="KW-0808">Transferase</keyword>
<evidence type="ECO:0000259" key="1">
    <source>
        <dbReference type="Pfam" id="PF00534"/>
    </source>
</evidence>
<dbReference type="InterPro" id="IPR050194">
    <property type="entry name" value="Glycosyltransferase_grp1"/>
</dbReference>
<dbReference type="PANTHER" id="PTHR45947:SF3">
    <property type="entry name" value="SULFOQUINOVOSYL TRANSFERASE SQD2"/>
    <property type="match status" value="1"/>
</dbReference>
<organism evidence="2">
    <name type="scientific">Escherichia coli</name>
    <dbReference type="NCBI Taxonomy" id="562"/>
    <lineage>
        <taxon>Bacteria</taxon>
        <taxon>Pseudomonadati</taxon>
        <taxon>Pseudomonadota</taxon>
        <taxon>Gammaproteobacteria</taxon>
        <taxon>Enterobacterales</taxon>
        <taxon>Enterobacteriaceae</taxon>
        <taxon>Escherichia</taxon>
    </lineage>
</organism>
<dbReference type="PANTHER" id="PTHR45947">
    <property type="entry name" value="SULFOQUINOVOSYL TRANSFERASE SQD2"/>
    <property type="match status" value="1"/>
</dbReference>
<dbReference type="RefSeq" id="WP_024195794.1">
    <property type="nucleotide sequence ID" value="NZ_JAGDHE010000002.1"/>
</dbReference>
<proteinExistence type="predicted"/>
<dbReference type="SUPFAM" id="SSF53756">
    <property type="entry name" value="UDP-Glycosyltransferase/glycogen phosphorylase"/>
    <property type="match status" value="1"/>
</dbReference>
<protein>
    <submittedName>
        <fullName evidence="2">Glycosyl transferase family protein</fullName>
    </submittedName>
</protein>